<dbReference type="InterPro" id="IPR003265">
    <property type="entry name" value="HhH-GPD_domain"/>
</dbReference>
<dbReference type="CDD" id="cd00056">
    <property type="entry name" value="ENDO3c"/>
    <property type="match status" value="1"/>
</dbReference>
<evidence type="ECO:0000256" key="3">
    <source>
        <dbReference type="ARBA" id="ARBA00023204"/>
    </source>
</evidence>
<evidence type="ECO:0000313" key="6">
    <source>
        <dbReference type="Proteomes" id="UP000070344"/>
    </source>
</evidence>
<dbReference type="GO" id="GO:0008725">
    <property type="term" value="F:DNA-3-methyladenine glycosylase activity"/>
    <property type="evidence" value="ECO:0007669"/>
    <property type="project" value="TreeGrafter"/>
</dbReference>
<feature type="domain" description="HhH-GPD" evidence="4">
    <location>
        <begin position="131"/>
        <end position="297"/>
    </location>
</feature>
<dbReference type="SUPFAM" id="SSF48150">
    <property type="entry name" value="DNA-glycosylase"/>
    <property type="match status" value="1"/>
</dbReference>
<organism evidence="5 6">
    <name type="scientific">candidate division MSBL1 archaeon SCGC-AAA259O05</name>
    <dbReference type="NCBI Taxonomy" id="1698271"/>
    <lineage>
        <taxon>Archaea</taxon>
        <taxon>Methanobacteriati</taxon>
        <taxon>Methanobacteriota</taxon>
        <taxon>candidate division MSBL1</taxon>
    </lineage>
</organism>
<protein>
    <recommendedName>
        <fullName evidence="4">HhH-GPD domain-containing protein</fullName>
    </recommendedName>
</protein>
<comment type="caution">
    <text evidence="5">The sequence shown here is derived from an EMBL/GenBank/DDBJ whole genome shotgun (WGS) entry which is preliminary data.</text>
</comment>
<comment type="similarity">
    <text evidence="1">Belongs to the alkylbase DNA glycosidase AlkA family.</text>
</comment>
<dbReference type="EMBL" id="LHXV01000035">
    <property type="protein sequence ID" value="KXB00949.1"/>
    <property type="molecule type" value="Genomic_DNA"/>
</dbReference>
<dbReference type="InterPro" id="IPR037046">
    <property type="entry name" value="AlkA_N_sf"/>
</dbReference>
<evidence type="ECO:0000256" key="1">
    <source>
        <dbReference type="ARBA" id="ARBA00010817"/>
    </source>
</evidence>
<keyword evidence="3" id="KW-0234">DNA repair</keyword>
<dbReference type="Gene3D" id="3.30.310.20">
    <property type="entry name" value="DNA-3-methyladenine glycosylase AlkA, N-terminal domain"/>
    <property type="match status" value="1"/>
</dbReference>
<evidence type="ECO:0000256" key="2">
    <source>
        <dbReference type="ARBA" id="ARBA00022763"/>
    </source>
</evidence>
<dbReference type="GO" id="GO:0043916">
    <property type="term" value="F:DNA-7-methylguanine glycosylase activity"/>
    <property type="evidence" value="ECO:0007669"/>
    <property type="project" value="TreeGrafter"/>
</dbReference>
<dbReference type="PANTHER" id="PTHR43003">
    <property type="entry name" value="DNA-3-METHYLADENINE GLYCOSYLASE"/>
    <property type="match status" value="1"/>
</dbReference>
<keyword evidence="2" id="KW-0227">DNA damage</keyword>
<dbReference type="Proteomes" id="UP000070344">
    <property type="component" value="Unassembled WGS sequence"/>
</dbReference>
<dbReference type="GO" id="GO:0032993">
    <property type="term" value="C:protein-DNA complex"/>
    <property type="evidence" value="ECO:0007669"/>
    <property type="project" value="TreeGrafter"/>
</dbReference>
<accession>A0A133V3E7</accession>
<name>A0A133V3E7_9EURY</name>
<dbReference type="PANTHER" id="PTHR43003:SF5">
    <property type="entry name" value="DNA-3-METHYLADENINE GLYCOSYLASE"/>
    <property type="match status" value="1"/>
</dbReference>
<evidence type="ECO:0000313" key="5">
    <source>
        <dbReference type="EMBL" id="KXB00949.1"/>
    </source>
</evidence>
<dbReference type="InterPro" id="IPR051912">
    <property type="entry name" value="Alkylbase_DNA_Glycosylase/TA"/>
</dbReference>
<evidence type="ECO:0000259" key="4">
    <source>
        <dbReference type="SMART" id="SM00478"/>
    </source>
</evidence>
<dbReference type="SMART" id="SM00478">
    <property type="entry name" value="ENDO3c"/>
    <property type="match status" value="1"/>
</dbReference>
<dbReference type="AlphaFoldDB" id="A0A133V3E7"/>
<gene>
    <name evidence="5" type="ORF">AKJ41_03305</name>
</gene>
<dbReference type="Gene3D" id="1.10.1670.10">
    <property type="entry name" value="Helix-hairpin-Helix base-excision DNA repair enzymes (C-terminal)"/>
    <property type="match status" value="1"/>
</dbReference>
<dbReference type="Pfam" id="PF00730">
    <property type="entry name" value="HhH-GPD"/>
    <property type="match status" value="1"/>
</dbReference>
<dbReference type="FunFam" id="1.10.340.30:FF:000004">
    <property type="entry name" value="DNA-3-methyladenine glycosylase II"/>
    <property type="match status" value="1"/>
</dbReference>
<dbReference type="Gene3D" id="1.10.340.30">
    <property type="entry name" value="Hypothetical protein, domain 2"/>
    <property type="match status" value="1"/>
</dbReference>
<sequence>MEFTKNPNSPYDFELSMSFLAKENSEPAPYQWKDQKFRQAFRLGENVFPAKVESIGTVKEPELEVTTTDSAPKTLLKEKLTQFLKLDLDLADLYEFMERDPKLRRIKERFYGFKAPAMGSNLFQVIITAIVQQQISLQVAYHMTSLLVKKFGESVDFQNEKYWAFPSPNSLAEARIEELRSCKLSERKSEYIKDFSRAVREDRLQPEDLRGMETEEIVDMLTEYRGIGTWTAELVSVAASRNKGGKGPAADLGVRDAVSKYYFDGERQDPETVREILSRWNEYAKDVIVYLLYATRRELEV</sequence>
<dbReference type="GO" id="GO:0006285">
    <property type="term" value="P:base-excision repair, AP site formation"/>
    <property type="evidence" value="ECO:0007669"/>
    <property type="project" value="TreeGrafter"/>
</dbReference>
<dbReference type="InterPro" id="IPR011257">
    <property type="entry name" value="DNA_glycosylase"/>
</dbReference>
<reference evidence="5 6" key="1">
    <citation type="journal article" date="2016" name="Sci. Rep.">
        <title>Metabolic traits of an uncultured archaeal lineage -MSBL1- from brine pools of the Red Sea.</title>
        <authorList>
            <person name="Mwirichia R."/>
            <person name="Alam I."/>
            <person name="Rashid M."/>
            <person name="Vinu M."/>
            <person name="Ba-Alawi W."/>
            <person name="Anthony Kamau A."/>
            <person name="Kamanda Ngugi D."/>
            <person name="Goker M."/>
            <person name="Klenk H.P."/>
            <person name="Bajic V."/>
            <person name="Stingl U."/>
        </authorList>
    </citation>
    <scope>NUCLEOTIDE SEQUENCE [LARGE SCALE GENOMIC DNA]</scope>
    <source>
        <strain evidence="5">SCGC-AAA259O05</strain>
    </source>
</reference>
<keyword evidence="6" id="KW-1185">Reference proteome</keyword>
<dbReference type="GO" id="GO:0006307">
    <property type="term" value="P:DNA alkylation repair"/>
    <property type="evidence" value="ECO:0007669"/>
    <property type="project" value="TreeGrafter"/>
</dbReference>
<dbReference type="GO" id="GO:0032131">
    <property type="term" value="F:alkylated DNA binding"/>
    <property type="evidence" value="ECO:0007669"/>
    <property type="project" value="TreeGrafter"/>
</dbReference>
<proteinExistence type="inferred from homology"/>
<dbReference type="GO" id="GO:0005737">
    <property type="term" value="C:cytoplasm"/>
    <property type="evidence" value="ECO:0007669"/>
    <property type="project" value="TreeGrafter"/>
</dbReference>
<dbReference type="InterPro" id="IPR023170">
    <property type="entry name" value="HhH_base_excis_C"/>
</dbReference>